<dbReference type="InterPro" id="IPR036909">
    <property type="entry name" value="Cyt_c-like_dom_sf"/>
</dbReference>
<gene>
    <name evidence="6" type="ORF">GCM10011613_09630</name>
</gene>
<proteinExistence type="predicted"/>
<dbReference type="Gene3D" id="1.10.760.10">
    <property type="entry name" value="Cytochrome c-like domain"/>
    <property type="match status" value="1"/>
</dbReference>
<comment type="caution">
    <text evidence="6">The sequence shown here is derived from an EMBL/GenBank/DDBJ whole genome shotgun (WGS) entry which is preliminary data.</text>
</comment>
<sequence>MTIVSGKAELRILMFHLPYSLKTTLLLTISLSMHSYAKPDEATGKREFDINCQACHVADKLTVGPSLHYIAEQYPAGKSADFLAWVKNPGRKNPDTIQMPAMIHLSEDYILSIHAYILAMKITAPSSAIKKDDANEKPAQKNRPEQARPYVKRIFLPETSPVSIAVMLTDRMGIAWDTTSCRVRYTWPGTTDFFDGYYKEKITNKIFYRETAKNYLSLSENYKPEFKGYEVINGTPQFICQYGVTTTYEHIVPVMGFNGFIRILKIDNLKSPLTIHLDHTGDATVTSTTHSIQDNSLIVPASPTQEIQLQVIFP</sequence>
<organism evidence="6 7">
    <name type="scientific">Cellvibrio zantedeschiae</name>
    <dbReference type="NCBI Taxonomy" id="1237077"/>
    <lineage>
        <taxon>Bacteria</taxon>
        <taxon>Pseudomonadati</taxon>
        <taxon>Pseudomonadota</taxon>
        <taxon>Gammaproteobacteria</taxon>
        <taxon>Cellvibrionales</taxon>
        <taxon>Cellvibrionaceae</taxon>
        <taxon>Cellvibrio</taxon>
    </lineage>
</organism>
<evidence type="ECO:0000256" key="3">
    <source>
        <dbReference type="ARBA" id="ARBA00023004"/>
    </source>
</evidence>
<evidence type="ECO:0000256" key="1">
    <source>
        <dbReference type="ARBA" id="ARBA00022617"/>
    </source>
</evidence>
<keyword evidence="7" id="KW-1185">Reference proteome</keyword>
<evidence type="ECO:0000259" key="5">
    <source>
        <dbReference type="PROSITE" id="PS51007"/>
    </source>
</evidence>
<keyword evidence="1 4" id="KW-0349">Heme</keyword>
<evidence type="ECO:0000313" key="6">
    <source>
        <dbReference type="EMBL" id="GGY67586.1"/>
    </source>
</evidence>
<dbReference type="InterPro" id="IPR009056">
    <property type="entry name" value="Cyt_c-like_dom"/>
</dbReference>
<dbReference type="Proteomes" id="UP000619761">
    <property type="component" value="Unassembled WGS sequence"/>
</dbReference>
<dbReference type="PROSITE" id="PS51007">
    <property type="entry name" value="CYTC"/>
    <property type="match status" value="1"/>
</dbReference>
<feature type="domain" description="Cytochrome c" evidence="5">
    <location>
        <begin position="39"/>
        <end position="121"/>
    </location>
</feature>
<reference evidence="7" key="1">
    <citation type="journal article" date="2019" name="Int. J. Syst. Evol. Microbiol.">
        <title>The Global Catalogue of Microorganisms (GCM) 10K type strain sequencing project: providing services to taxonomists for standard genome sequencing and annotation.</title>
        <authorList>
            <consortium name="The Broad Institute Genomics Platform"/>
            <consortium name="The Broad Institute Genome Sequencing Center for Infectious Disease"/>
            <person name="Wu L."/>
            <person name="Ma J."/>
        </authorList>
    </citation>
    <scope>NUCLEOTIDE SEQUENCE [LARGE SCALE GENOMIC DNA]</scope>
    <source>
        <strain evidence="7">KCTC 32239</strain>
    </source>
</reference>
<keyword evidence="3 4" id="KW-0408">Iron</keyword>
<dbReference type="RefSeq" id="WP_189416407.1">
    <property type="nucleotide sequence ID" value="NZ_BMYZ01000001.1"/>
</dbReference>
<accession>A0ABQ3ATY2</accession>
<dbReference type="SUPFAM" id="SSF46626">
    <property type="entry name" value="Cytochrome c"/>
    <property type="match status" value="1"/>
</dbReference>
<dbReference type="EMBL" id="BMYZ01000001">
    <property type="protein sequence ID" value="GGY67586.1"/>
    <property type="molecule type" value="Genomic_DNA"/>
</dbReference>
<evidence type="ECO:0000256" key="4">
    <source>
        <dbReference type="PROSITE-ProRule" id="PRU00433"/>
    </source>
</evidence>
<evidence type="ECO:0000256" key="2">
    <source>
        <dbReference type="ARBA" id="ARBA00022723"/>
    </source>
</evidence>
<protein>
    <recommendedName>
        <fullName evidence="5">Cytochrome c domain-containing protein</fullName>
    </recommendedName>
</protein>
<keyword evidence="2 4" id="KW-0479">Metal-binding</keyword>
<evidence type="ECO:0000313" key="7">
    <source>
        <dbReference type="Proteomes" id="UP000619761"/>
    </source>
</evidence>
<name>A0ABQ3ATY2_9GAMM</name>